<evidence type="ECO:0000313" key="1">
    <source>
        <dbReference type="EMBL" id="AZR74237.1"/>
    </source>
</evidence>
<gene>
    <name evidence="1" type="ORF">BBF96_13015</name>
</gene>
<name>A0A3Q9HS96_9FIRM</name>
<dbReference type="RefSeq" id="WP_127017592.1">
    <property type="nucleotide sequence ID" value="NZ_CP016379.1"/>
</dbReference>
<reference evidence="1 2" key="1">
    <citation type="submission" date="2016-07" db="EMBL/GenBank/DDBJ databases">
        <title>Genome and transcriptome analysis of iron-reducing fermentative bacteria Anoxybacter fermentans.</title>
        <authorList>
            <person name="Zeng X."/>
            <person name="Shao Z."/>
        </authorList>
    </citation>
    <scope>NUCLEOTIDE SEQUENCE [LARGE SCALE GENOMIC DNA]</scope>
    <source>
        <strain evidence="1 2">DY22613</strain>
    </source>
</reference>
<sequence length="691" mass="79735">MKLKKLLFMSVFLIIVLSLTGCFNVKTLNKTTVTYSDLNVKVINSNGSTIEADLIVLIDSDKNIVDFTTNSSIYQFPNLKSGKYTLVVGKEGYKAFIDDNLLISKDITKEVKLIEEEDLTQVKIEVYDENGQPIDNAQITVFKDGNIVNKGLTINGEVFLPRIWRGILYEYKIEKRGYKSYSGYYFNRFDAGYITIYLNSSTSETSIPEFEEYIFDAEDEKSISLGYLGSNDYIVVGITPLNFNSNTNNHFEGTITANINNKNIETNLIQLPIKREMAKLQQLKNNFYNLKENIYFNQKELDAKLRQKEKELIEQYGFEEILKNITKSRFNIQSYSLGSERTFYIRDFNREEYYYSITATLKRISNHSYIYVDNNITINQTDLDYIAEQFDNQIYPTNMKFFASHEYTSYDYDENGKIIILLTPIIFDGPGIVMGYFFLGDYLPKTYIEDSNEADMIYLNSNVLELDNDKKSLLNELLSTVAHEFQHLIFFCEKLFAYRVIEDTWINEGFSGLAQYLNGYYNYVGDGRIYNSDGTETNPDALGYFNKPADESLLSWENKLSDYGASNLFAFYLYHLFGEQIIKDINTSPSDPVNVISEKYRTFSTLFLDWIATNYVGEYDINPILNYPMDLKVQPETKILNALNISEDFSIKATGVLYYLICGTGADITLNINLNANTGVFIYRSIYQEEI</sequence>
<dbReference type="InterPro" id="IPR013783">
    <property type="entry name" value="Ig-like_fold"/>
</dbReference>
<dbReference type="OrthoDB" id="1495777at2"/>
<evidence type="ECO:0000313" key="2">
    <source>
        <dbReference type="Proteomes" id="UP000267250"/>
    </source>
</evidence>
<dbReference type="Proteomes" id="UP000267250">
    <property type="component" value="Chromosome"/>
</dbReference>
<organism evidence="1 2">
    <name type="scientific">Anoxybacter fermentans</name>
    <dbReference type="NCBI Taxonomy" id="1323375"/>
    <lineage>
        <taxon>Bacteria</taxon>
        <taxon>Bacillati</taxon>
        <taxon>Bacillota</taxon>
        <taxon>Clostridia</taxon>
        <taxon>Halanaerobiales</taxon>
        <taxon>Anoxybacter</taxon>
    </lineage>
</organism>
<dbReference type="EMBL" id="CP016379">
    <property type="protein sequence ID" value="AZR74237.1"/>
    <property type="molecule type" value="Genomic_DNA"/>
</dbReference>
<dbReference type="SUPFAM" id="SSF49478">
    <property type="entry name" value="Cna protein B-type domain"/>
    <property type="match status" value="1"/>
</dbReference>
<dbReference type="KEGG" id="aft:BBF96_13015"/>
<evidence type="ECO:0008006" key="3">
    <source>
        <dbReference type="Google" id="ProtNLM"/>
    </source>
</evidence>
<protein>
    <recommendedName>
        <fullName evidence="3">Peptidase M30, hyicolysin</fullName>
    </recommendedName>
</protein>
<accession>A0A3Q9HS96</accession>
<dbReference type="Gene3D" id="2.60.40.10">
    <property type="entry name" value="Immunoglobulins"/>
    <property type="match status" value="1"/>
</dbReference>
<keyword evidence="2" id="KW-1185">Reference proteome</keyword>
<dbReference type="AlphaFoldDB" id="A0A3Q9HS96"/>
<dbReference type="PROSITE" id="PS51257">
    <property type="entry name" value="PROKAR_LIPOPROTEIN"/>
    <property type="match status" value="1"/>
</dbReference>
<proteinExistence type="predicted"/>